<sequence length="84" mass="9529">MSQPMLGSPDPDLQVPVSVFHEVDAKIDDMISETLQHSPALDFTFINEYGPARELLKQQEPPGMLRHFLTSLNSVSRLFLFLFP</sequence>
<accession>A0A0D0E3H1</accession>
<reference evidence="1 2" key="1">
    <citation type="submission" date="2014-04" db="EMBL/GenBank/DDBJ databases">
        <authorList>
            <consortium name="DOE Joint Genome Institute"/>
            <person name="Kuo A."/>
            <person name="Kohler A."/>
            <person name="Jargeat P."/>
            <person name="Nagy L.G."/>
            <person name="Floudas D."/>
            <person name="Copeland A."/>
            <person name="Barry K.W."/>
            <person name="Cichocki N."/>
            <person name="Veneault-Fourrey C."/>
            <person name="LaButti K."/>
            <person name="Lindquist E.A."/>
            <person name="Lipzen A."/>
            <person name="Lundell T."/>
            <person name="Morin E."/>
            <person name="Murat C."/>
            <person name="Sun H."/>
            <person name="Tunlid A."/>
            <person name="Henrissat B."/>
            <person name="Grigoriev I.V."/>
            <person name="Hibbett D.S."/>
            <person name="Martin F."/>
            <person name="Nordberg H.P."/>
            <person name="Cantor M.N."/>
            <person name="Hua S.X."/>
        </authorList>
    </citation>
    <scope>NUCLEOTIDE SEQUENCE [LARGE SCALE GENOMIC DNA]</scope>
    <source>
        <strain evidence="1 2">Ve08.2h10</strain>
    </source>
</reference>
<reference evidence="2" key="2">
    <citation type="submission" date="2015-01" db="EMBL/GenBank/DDBJ databases">
        <title>Evolutionary Origins and Diversification of the Mycorrhizal Mutualists.</title>
        <authorList>
            <consortium name="DOE Joint Genome Institute"/>
            <consortium name="Mycorrhizal Genomics Consortium"/>
            <person name="Kohler A."/>
            <person name="Kuo A."/>
            <person name="Nagy L.G."/>
            <person name="Floudas D."/>
            <person name="Copeland A."/>
            <person name="Barry K.W."/>
            <person name="Cichocki N."/>
            <person name="Veneault-Fourrey C."/>
            <person name="LaButti K."/>
            <person name="Lindquist E.A."/>
            <person name="Lipzen A."/>
            <person name="Lundell T."/>
            <person name="Morin E."/>
            <person name="Murat C."/>
            <person name="Riley R."/>
            <person name="Ohm R."/>
            <person name="Sun H."/>
            <person name="Tunlid A."/>
            <person name="Henrissat B."/>
            <person name="Grigoriev I.V."/>
            <person name="Hibbett D.S."/>
            <person name="Martin F."/>
        </authorList>
    </citation>
    <scope>NUCLEOTIDE SEQUENCE [LARGE SCALE GENOMIC DNA]</scope>
    <source>
        <strain evidence="2">Ve08.2h10</strain>
    </source>
</reference>
<gene>
    <name evidence="1" type="ORF">PAXRUDRAFT_9334</name>
</gene>
<dbReference type="InParanoid" id="A0A0D0E3H1"/>
<name>A0A0D0E3H1_9AGAM</name>
<dbReference type="EMBL" id="KN824882">
    <property type="protein sequence ID" value="KIK98741.1"/>
    <property type="molecule type" value="Genomic_DNA"/>
</dbReference>
<evidence type="ECO:0000313" key="2">
    <source>
        <dbReference type="Proteomes" id="UP000054538"/>
    </source>
</evidence>
<dbReference type="HOGENOM" id="CLU_2528164_0_0_1"/>
<dbReference type="Proteomes" id="UP000054538">
    <property type="component" value="Unassembled WGS sequence"/>
</dbReference>
<dbReference type="AlphaFoldDB" id="A0A0D0E3H1"/>
<proteinExistence type="predicted"/>
<protein>
    <submittedName>
        <fullName evidence="1">Uncharacterized protein</fullName>
    </submittedName>
</protein>
<keyword evidence="2" id="KW-1185">Reference proteome</keyword>
<organism evidence="1 2">
    <name type="scientific">Paxillus rubicundulus Ve08.2h10</name>
    <dbReference type="NCBI Taxonomy" id="930991"/>
    <lineage>
        <taxon>Eukaryota</taxon>
        <taxon>Fungi</taxon>
        <taxon>Dikarya</taxon>
        <taxon>Basidiomycota</taxon>
        <taxon>Agaricomycotina</taxon>
        <taxon>Agaricomycetes</taxon>
        <taxon>Agaricomycetidae</taxon>
        <taxon>Boletales</taxon>
        <taxon>Paxilineae</taxon>
        <taxon>Paxillaceae</taxon>
        <taxon>Paxillus</taxon>
    </lineage>
</organism>
<evidence type="ECO:0000313" key="1">
    <source>
        <dbReference type="EMBL" id="KIK98741.1"/>
    </source>
</evidence>